<organism evidence="6 7">
    <name type="scientific">Nitrosomonas marina</name>
    <dbReference type="NCBI Taxonomy" id="917"/>
    <lineage>
        <taxon>Bacteria</taxon>
        <taxon>Pseudomonadati</taxon>
        <taxon>Pseudomonadota</taxon>
        <taxon>Betaproteobacteria</taxon>
        <taxon>Nitrosomonadales</taxon>
        <taxon>Nitrosomonadaceae</taxon>
        <taxon>Nitrosomonas</taxon>
    </lineage>
</organism>
<dbReference type="Gene3D" id="1.10.760.10">
    <property type="entry name" value="Cytochrome c-like domain"/>
    <property type="match status" value="1"/>
</dbReference>
<dbReference type="SUPFAM" id="SSF46626">
    <property type="entry name" value="Cytochrome c"/>
    <property type="match status" value="1"/>
</dbReference>
<keyword evidence="3" id="KW-0408">Iron</keyword>
<sequence length="205" mass="23278">MKTIVGLLLVALIATGYFMGTGVYNMAATEKHWPITEKLIEWVRINSIAARANELEIPAMDDSEIMKTGATHYDAMCTDCHLSPAQAPTELSQGLYPQAPVFHLRPPLISPEDLQEQSKAYFWVIKNGIKMTAMPAWGLTHDDHTIWAMAFFVQRMGNLSADQYKALTHGGDDHPHTNKHHHEHKHELDIDLELELEHDRHDEHD</sequence>
<name>A0A1H8HKV8_9PROT</name>
<evidence type="ECO:0000256" key="3">
    <source>
        <dbReference type="ARBA" id="ARBA00023004"/>
    </source>
</evidence>
<dbReference type="InterPro" id="IPR036909">
    <property type="entry name" value="Cyt_c-like_dom_sf"/>
</dbReference>
<gene>
    <name evidence="6" type="ORF">SAMN05216325_12434</name>
</gene>
<dbReference type="OrthoDB" id="9765171at2"/>
<feature type="domain" description="Cytochrome c" evidence="5">
    <location>
        <begin position="66"/>
        <end position="152"/>
    </location>
</feature>
<reference evidence="6 7" key="1">
    <citation type="submission" date="2016-10" db="EMBL/GenBank/DDBJ databases">
        <authorList>
            <person name="de Groot N.N."/>
        </authorList>
    </citation>
    <scope>NUCLEOTIDE SEQUENCE [LARGE SCALE GENOMIC DNA]</scope>
    <source>
        <strain evidence="6 7">Nm22</strain>
    </source>
</reference>
<evidence type="ECO:0000256" key="4">
    <source>
        <dbReference type="SAM" id="MobiDB-lite"/>
    </source>
</evidence>
<keyword evidence="2" id="KW-0479">Metal-binding</keyword>
<dbReference type="GO" id="GO:0046872">
    <property type="term" value="F:metal ion binding"/>
    <property type="evidence" value="ECO:0007669"/>
    <property type="project" value="UniProtKB-KW"/>
</dbReference>
<evidence type="ECO:0000313" key="6">
    <source>
        <dbReference type="EMBL" id="SEN56694.1"/>
    </source>
</evidence>
<evidence type="ECO:0000259" key="5">
    <source>
        <dbReference type="Pfam" id="PF13442"/>
    </source>
</evidence>
<dbReference type="RefSeq" id="WP_090634092.1">
    <property type="nucleotide sequence ID" value="NZ_FOCP01000024.1"/>
</dbReference>
<dbReference type="AlphaFoldDB" id="A0A1H8HKV8"/>
<dbReference type="STRING" id="917.SAMN05216326_101192"/>
<dbReference type="EMBL" id="FOCP01000024">
    <property type="protein sequence ID" value="SEN56694.1"/>
    <property type="molecule type" value="Genomic_DNA"/>
</dbReference>
<protein>
    <submittedName>
        <fullName evidence="6">Cytochrome C oxidase, cbb3-type, subunit III</fullName>
    </submittedName>
</protein>
<evidence type="ECO:0000256" key="2">
    <source>
        <dbReference type="ARBA" id="ARBA00022723"/>
    </source>
</evidence>
<dbReference type="Proteomes" id="UP000199459">
    <property type="component" value="Unassembled WGS sequence"/>
</dbReference>
<feature type="region of interest" description="Disordered" evidence="4">
    <location>
        <begin position="167"/>
        <end position="187"/>
    </location>
</feature>
<dbReference type="GO" id="GO:0009055">
    <property type="term" value="F:electron transfer activity"/>
    <property type="evidence" value="ECO:0007669"/>
    <property type="project" value="InterPro"/>
</dbReference>
<evidence type="ECO:0000256" key="1">
    <source>
        <dbReference type="ARBA" id="ARBA00022617"/>
    </source>
</evidence>
<evidence type="ECO:0000313" key="7">
    <source>
        <dbReference type="Proteomes" id="UP000199459"/>
    </source>
</evidence>
<proteinExistence type="predicted"/>
<dbReference type="InterPro" id="IPR009056">
    <property type="entry name" value="Cyt_c-like_dom"/>
</dbReference>
<keyword evidence="1" id="KW-0349">Heme</keyword>
<accession>A0A1H8HKV8</accession>
<dbReference type="Pfam" id="PF13442">
    <property type="entry name" value="Cytochrome_CBB3"/>
    <property type="match status" value="1"/>
</dbReference>
<dbReference type="GO" id="GO:0020037">
    <property type="term" value="F:heme binding"/>
    <property type="evidence" value="ECO:0007669"/>
    <property type="project" value="InterPro"/>
</dbReference>